<accession>G9MZW7</accession>
<dbReference type="InterPro" id="IPR001242">
    <property type="entry name" value="Condensation_dom"/>
</dbReference>
<evidence type="ECO:0000256" key="1">
    <source>
        <dbReference type="ARBA" id="ARBA00022450"/>
    </source>
</evidence>
<keyword evidence="2" id="KW-0597">Phosphoprotein</keyword>
<dbReference type="GO" id="GO:0031177">
    <property type="term" value="F:phosphopantetheine binding"/>
    <property type="evidence" value="ECO:0007669"/>
    <property type="project" value="TreeGrafter"/>
</dbReference>
<dbReference type="InterPro" id="IPR006162">
    <property type="entry name" value="Ppantetheine_attach_site"/>
</dbReference>
<dbReference type="Gene3D" id="3.30.559.30">
    <property type="entry name" value="Nonribosomal peptide synthetase, condensation domain"/>
    <property type="match status" value="2"/>
</dbReference>
<dbReference type="Pfam" id="PF00668">
    <property type="entry name" value="Condensation"/>
    <property type="match status" value="2"/>
</dbReference>
<dbReference type="SUPFAM" id="SSF56801">
    <property type="entry name" value="Acetyl-CoA synthetase-like"/>
    <property type="match status" value="2"/>
</dbReference>
<dbReference type="InterPro" id="IPR020845">
    <property type="entry name" value="AMP-binding_CS"/>
</dbReference>
<dbReference type="eggNOG" id="KOG1178">
    <property type="taxonomic scope" value="Eukaryota"/>
</dbReference>
<evidence type="ECO:0000256" key="3">
    <source>
        <dbReference type="ARBA" id="ARBA00022598"/>
    </source>
</evidence>
<dbReference type="InterPro" id="IPR010071">
    <property type="entry name" value="AA_adenyl_dom"/>
</dbReference>
<evidence type="ECO:0000313" key="8">
    <source>
        <dbReference type="EMBL" id="EHK20173.1"/>
    </source>
</evidence>
<feature type="domain" description="AMP-dependent synthetase/ligase" evidence="5">
    <location>
        <begin position="1056"/>
        <end position="1386"/>
    </location>
</feature>
<evidence type="ECO:0000313" key="9">
    <source>
        <dbReference type="Proteomes" id="UP000007115"/>
    </source>
</evidence>
<dbReference type="InParanoid" id="G9MZW7"/>
<dbReference type="Pfam" id="PF00550">
    <property type="entry name" value="PP-binding"/>
    <property type="match status" value="1"/>
</dbReference>
<dbReference type="STRING" id="413071.G9MZW7"/>
<dbReference type="Pfam" id="PF00501">
    <property type="entry name" value="AMP-binding"/>
    <property type="match status" value="2"/>
</dbReference>
<feature type="domain" description="Carrier" evidence="6">
    <location>
        <begin position="2086"/>
        <end position="2147"/>
    </location>
</feature>
<protein>
    <submittedName>
        <fullName evidence="8">Non-ribosomal peptide synthetase SirP</fullName>
    </submittedName>
</protein>
<gene>
    <name evidence="8" type="ORF">TRIVIDRAFT_224342</name>
</gene>
<dbReference type="OrthoDB" id="416786at2759"/>
<dbReference type="GeneID" id="25791855"/>
<feature type="domain" description="Condensation" evidence="7">
    <location>
        <begin position="1650"/>
        <end position="2053"/>
    </location>
</feature>
<dbReference type="GO" id="GO:0043041">
    <property type="term" value="P:amino acid activation for nonribosomal peptide biosynthetic process"/>
    <property type="evidence" value="ECO:0007669"/>
    <property type="project" value="TreeGrafter"/>
</dbReference>
<evidence type="ECO:0000259" key="6">
    <source>
        <dbReference type="Pfam" id="PF00550"/>
    </source>
</evidence>
<dbReference type="InterPro" id="IPR042099">
    <property type="entry name" value="ANL_N_sf"/>
</dbReference>
<evidence type="ECO:0000259" key="5">
    <source>
        <dbReference type="Pfam" id="PF00501"/>
    </source>
</evidence>
<evidence type="ECO:0000259" key="7">
    <source>
        <dbReference type="Pfam" id="PF00668"/>
    </source>
</evidence>
<dbReference type="HOGENOM" id="CLU_000022_0_5_1"/>
<feature type="domain" description="AMP-dependent synthetase/ligase" evidence="5">
    <location>
        <begin position="20"/>
        <end position="358"/>
    </location>
</feature>
<dbReference type="SUPFAM" id="SSF47336">
    <property type="entry name" value="ACP-like"/>
    <property type="match status" value="3"/>
</dbReference>
<dbReference type="PROSITE" id="PS00012">
    <property type="entry name" value="PHOSPHOPANTETHEINE"/>
    <property type="match status" value="2"/>
</dbReference>
<dbReference type="NCBIfam" id="TIGR01733">
    <property type="entry name" value="AA-adenyl-dom"/>
    <property type="match status" value="1"/>
</dbReference>
<dbReference type="Gene3D" id="1.10.1200.10">
    <property type="entry name" value="ACP-like"/>
    <property type="match status" value="3"/>
</dbReference>
<evidence type="ECO:0000256" key="2">
    <source>
        <dbReference type="ARBA" id="ARBA00022553"/>
    </source>
</evidence>
<reference evidence="8 9" key="1">
    <citation type="journal article" date="2011" name="Genome Biol.">
        <title>Comparative genome sequence analysis underscores mycoparasitism as the ancestral life style of Trichoderma.</title>
        <authorList>
            <person name="Kubicek C.P."/>
            <person name="Herrera-Estrella A."/>
            <person name="Seidl-Seiboth V."/>
            <person name="Martinez D.A."/>
            <person name="Druzhinina I.S."/>
            <person name="Thon M."/>
            <person name="Zeilinger S."/>
            <person name="Casas-Flores S."/>
            <person name="Horwitz B.A."/>
            <person name="Mukherjee P.K."/>
            <person name="Mukherjee M."/>
            <person name="Kredics L."/>
            <person name="Alcaraz L.D."/>
            <person name="Aerts A."/>
            <person name="Antal Z."/>
            <person name="Atanasova L."/>
            <person name="Cervantes-Badillo M.G."/>
            <person name="Challacombe J."/>
            <person name="Chertkov O."/>
            <person name="McCluskey K."/>
            <person name="Coulpier F."/>
            <person name="Deshpande N."/>
            <person name="von Doehren H."/>
            <person name="Ebbole D.J."/>
            <person name="Esquivel-Naranjo E.U."/>
            <person name="Fekete E."/>
            <person name="Flipphi M."/>
            <person name="Glaser F."/>
            <person name="Gomez-Rodriguez E.Y."/>
            <person name="Gruber S."/>
            <person name="Han C."/>
            <person name="Henrissat B."/>
            <person name="Hermosa R."/>
            <person name="Hernandez-Onate M."/>
            <person name="Karaffa L."/>
            <person name="Kosti I."/>
            <person name="Le Crom S."/>
            <person name="Lindquist E."/>
            <person name="Lucas S."/>
            <person name="Luebeck M."/>
            <person name="Luebeck P.S."/>
            <person name="Margeot A."/>
            <person name="Metz B."/>
            <person name="Misra M."/>
            <person name="Nevalainen H."/>
            <person name="Omann M."/>
            <person name="Packer N."/>
            <person name="Perrone G."/>
            <person name="Uresti-Rivera E.E."/>
            <person name="Salamov A."/>
            <person name="Schmoll M."/>
            <person name="Seiboth B."/>
            <person name="Shapiro H."/>
            <person name="Sukno S."/>
            <person name="Tamayo-Ramos J.A."/>
            <person name="Tisch D."/>
            <person name="Wiest A."/>
            <person name="Wilkinson H.H."/>
            <person name="Zhang M."/>
            <person name="Coutinho P.M."/>
            <person name="Kenerley C.M."/>
            <person name="Monte E."/>
            <person name="Baker S.E."/>
            <person name="Grigoriev I.V."/>
        </authorList>
    </citation>
    <scope>NUCLEOTIDE SEQUENCE [LARGE SCALE GENOMIC DNA]</scope>
    <source>
        <strain evidence="9">Gv29-8 / FGSC 10586</strain>
    </source>
</reference>
<dbReference type="InterPro" id="IPR036736">
    <property type="entry name" value="ACP-like_sf"/>
</dbReference>
<dbReference type="OMA" id="CCIKEVF"/>
<dbReference type="RefSeq" id="XP_013954366.1">
    <property type="nucleotide sequence ID" value="XM_014098891.1"/>
</dbReference>
<comment type="similarity">
    <text evidence="4">Belongs to the NRP synthetase family.</text>
</comment>
<dbReference type="Gene3D" id="3.40.50.12780">
    <property type="entry name" value="N-terminal domain of ligase-like"/>
    <property type="match status" value="2"/>
</dbReference>
<dbReference type="GO" id="GO:0044550">
    <property type="term" value="P:secondary metabolite biosynthetic process"/>
    <property type="evidence" value="ECO:0007669"/>
    <property type="project" value="TreeGrafter"/>
</dbReference>
<proteinExistence type="inferred from homology"/>
<dbReference type="SUPFAM" id="SSF52777">
    <property type="entry name" value="CoA-dependent acyltransferases"/>
    <property type="match status" value="4"/>
</dbReference>
<dbReference type="PANTHER" id="PTHR45527">
    <property type="entry name" value="NONRIBOSOMAL PEPTIDE SYNTHETASE"/>
    <property type="match status" value="1"/>
</dbReference>
<dbReference type="PROSITE" id="PS00455">
    <property type="entry name" value="AMP_BINDING"/>
    <property type="match status" value="2"/>
</dbReference>
<comment type="caution">
    <text evidence="8">The sequence shown here is derived from an EMBL/GenBank/DDBJ whole genome shotgun (WGS) entry which is preliminary data.</text>
</comment>
<dbReference type="EMBL" id="ABDF02000081">
    <property type="protein sequence ID" value="EHK20173.1"/>
    <property type="molecule type" value="Genomic_DNA"/>
</dbReference>
<dbReference type="GO" id="GO:0005737">
    <property type="term" value="C:cytoplasm"/>
    <property type="evidence" value="ECO:0007669"/>
    <property type="project" value="TreeGrafter"/>
</dbReference>
<keyword evidence="9" id="KW-1185">Reference proteome</keyword>
<dbReference type="Gene3D" id="3.30.300.30">
    <property type="match status" value="2"/>
</dbReference>
<dbReference type="Gene3D" id="3.30.559.10">
    <property type="entry name" value="Chloramphenicol acetyltransferase-like domain"/>
    <property type="match status" value="2"/>
</dbReference>
<dbReference type="InterPro" id="IPR045851">
    <property type="entry name" value="AMP-bd_C_sf"/>
</dbReference>
<feature type="domain" description="Condensation" evidence="7">
    <location>
        <begin position="599"/>
        <end position="1017"/>
    </location>
</feature>
<keyword evidence="1" id="KW-0596">Phosphopantetheine</keyword>
<sequence>MAITVERVRKEPRTICDLIEEWAQKQPEHIAISFGERRITYAELDHATSHIAWLLSQKGINSGDKIPVLAQRSPEMVICFLGALKAGALYVPIDVESWSKDRVISTLDRVSARVILNTSTNEYLGYEQISLKEIERAFAPTTERHWDNELDRPWKQIDPSDLVFIIFTSGTTSTPKGVMIPHSAVLNYVQQGGDKTPFNLSATPADVVILIFSPAFDACTAVIASALCNGAELRIATPADFLYTATLCTIMACTPSVLATIQDPASYSNLRAIMIGGEAPPTSLVRKWAASLPTSPIYNFYGPTETTFASLVAQLHPDKPITLGHPMSNSRVILLDGEVESHYGEICIAGPGLARGYYKNESLTAEKFVYWQGERIYRTGDFARLTDHGLEFAGRKDSIVKNRGFLVSLDGQVIPMLCSHPKVMAATAFMYQGRLVGFVTPKDIDGVALRKILIEKYDSFIIPDLIRSVEFLPLTTNDKVDNRALQALLDIEIPRMIDGNSLHVAFSHGSKMDVLKAALSFAISLPLSNINDNRSFTELGGNSLAALKVLSFLRTKGFHMQLGPLFDLPNLSSIHDAMGELDANEEEGHSLERRPIPSTAPMTSLQTKMIRTGLRDPATSYMLLRISLPHEGSTFSGEVLQSAWRRVIERHLIFCTAFDLKNQTQHVQPNLELDWSNEETTGDQLERVIRIHSQEIRKRISYLEHGDTFIPISVYRLITVPNVASTFLALMHHSLVDGWSFSIILEELRLALDGKLLPEPPQFIDIALAQTRLQQDPQGNEFWERHLKDGLEQPKLRLPKPPPNNPVADWSKSLQVNLGFGSKELETKGRLRRITPAAAIYVAWGLVLSNYSISDRVTFGVVFSGRNIDASGADRAVGPLLNTCPFPLEFKENQSVADMLSVAQSQLLQMLEFQWCADNALAKIPSDRIANAFQTIVVAEYDLPSPSVFCETLPDPWKIEREDMMEFGITLLLEDESDGSLRARILYDSSLYTEWSIAGLLNHFKHAIKGLLDSDNTLIQHVRNEIIIGDERKALLNPPRERGGSYQGYDTVKDAFEAAAAKWPDLPALESPHDSMTYRELDESANRLANHLRSMVKPGDVVGILADGSLHWVVAILSVLKAGCICCPIDVNLPTARIEVIMEQSGATTFIAANQDCVRALQDIEERCIIVSDEFLASCKAPAFSLETISKPKDVIYLVFTSGSTGIPKGVALHNHSLLMVIDHEPNRLFSGPGRRHAQVYALGFDVVLVELFGALSYGGTLVLKDPSDPLGHLRRVDATYSTPSLLVALSPEEYPNLDTIGLAGEPVPQSLADMWSHKRLFNFYGPGECGPISTWAELLPGEQVTIGNAVPNLDIYLLDHHQCLVAVGVPGEIYVSGEQITHGYWNLQSETTNVFLPNPFSPGKVMYRTGDLGYWTQDMKLAYVGRIDNQVKVRGFRIEMEEVERALMRTDASIRSAAIVVDRVRIVAFVTPSTVNIYAAGRKLKEILPAYACPAQIIAMESLPQSSNLKIDRKALRVLATESQDQGDAPSTPTERMIEEIWRNILNFQDNHMGKKISRDDDFLAIGGNSLLAIRAAQLISESTGHYTPVPLLIRETVLSNLARGIDRHAAHDEQEDGFTTFQAFLSSLSAPLNITAAQVPSQLEEELFLWHTMSRTESLFNTAFQFVIKGDVNIKLLNDCLTSVIRENPILRARYVLKEGSIYRLVSDEVTPPLVFTGESLDTKSLQTLIDKPFDLARDQLIRSIICKEEDEHFTAKTSLILITHHIITDKASLAILLQSISQRYIAAVNGAICNGRNGNGSTHKGTYIEWSQWLAKNSSLAATPTKLAKKQFWYDRVRSIEAVPLLSKRDLRSLGHEIPCYESILIPTTDGAGFSQRMALAAAALTIFAVFGNSEFVFGIPYLNRDEPGTANIMGLLLDRLPVCIKLNVSNMADSAMLINDIVSEVNLSVENQIPYSEILQLAKDRGSLFDVVVIYHWQSDALEHSLKIPGTQVSSKHIRARGAKFTLQLEFSEQDEGLHCGIEYNASAFSPLQMAAIVSFIPTAIKGLTSGSAPAEILSSFNQLKECNPLTAIPTYENRINEVRHAVSEALGINTEDIAPETTLYDLGGTPITALRLHYILSEKGLRGDLSNILSGPSLGEIAWMFQ</sequence>
<dbReference type="PANTHER" id="PTHR45527:SF11">
    <property type="entry name" value="NONRIBOSOMAL PEPTIDE SYNTHETASE 5"/>
    <property type="match status" value="1"/>
</dbReference>
<dbReference type="InterPro" id="IPR023213">
    <property type="entry name" value="CAT-like_dom_sf"/>
</dbReference>
<evidence type="ECO:0000256" key="4">
    <source>
        <dbReference type="ARBA" id="ARBA00029454"/>
    </source>
</evidence>
<dbReference type="Proteomes" id="UP000007115">
    <property type="component" value="Unassembled WGS sequence"/>
</dbReference>
<dbReference type="VEuPathDB" id="FungiDB:TRIVIDRAFT_224342"/>
<name>G9MZW7_HYPVG</name>
<organism evidence="8 9">
    <name type="scientific">Hypocrea virens (strain Gv29-8 / FGSC 10586)</name>
    <name type="common">Gliocladium virens</name>
    <name type="synonym">Trichoderma virens</name>
    <dbReference type="NCBI Taxonomy" id="413071"/>
    <lineage>
        <taxon>Eukaryota</taxon>
        <taxon>Fungi</taxon>
        <taxon>Dikarya</taxon>
        <taxon>Ascomycota</taxon>
        <taxon>Pezizomycotina</taxon>
        <taxon>Sordariomycetes</taxon>
        <taxon>Hypocreomycetidae</taxon>
        <taxon>Hypocreales</taxon>
        <taxon>Hypocreaceae</taxon>
        <taxon>Trichoderma</taxon>
    </lineage>
</organism>
<dbReference type="InterPro" id="IPR000873">
    <property type="entry name" value="AMP-dep_synth/lig_dom"/>
</dbReference>
<keyword evidence="3" id="KW-0436">Ligase</keyword>
<dbReference type="InterPro" id="IPR009081">
    <property type="entry name" value="PP-bd_ACP"/>
</dbReference>
<dbReference type="GO" id="GO:0016874">
    <property type="term" value="F:ligase activity"/>
    <property type="evidence" value="ECO:0007669"/>
    <property type="project" value="UniProtKB-KW"/>
</dbReference>